<dbReference type="Proteomes" id="UP000188533">
    <property type="component" value="Unassembled WGS sequence"/>
</dbReference>
<accession>A0A1Q3E231</accession>
<dbReference type="SUPFAM" id="SSF56219">
    <property type="entry name" value="DNase I-like"/>
    <property type="match status" value="1"/>
</dbReference>
<keyword evidence="1" id="KW-1133">Transmembrane helix</keyword>
<name>A0A1Q3E231_LENED</name>
<organism evidence="3 4">
    <name type="scientific">Lentinula edodes</name>
    <name type="common">Shiitake mushroom</name>
    <name type="synonym">Lentinus edodes</name>
    <dbReference type="NCBI Taxonomy" id="5353"/>
    <lineage>
        <taxon>Eukaryota</taxon>
        <taxon>Fungi</taxon>
        <taxon>Dikarya</taxon>
        <taxon>Basidiomycota</taxon>
        <taxon>Agaricomycotina</taxon>
        <taxon>Agaricomycetes</taxon>
        <taxon>Agaricomycetidae</taxon>
        <taxon>Agaricales</taxon>
        <taxon>Marasmiineae</taxon>
        <taxon>Omphalotaceae</taxon>
        <taxon>Lentinula</taxon>
    </lineage>
</organism>
<evidence type="ECO:0000259" key="2">
    <source>
        <dbReference type="SMART" id="SM00128"/>
    </source>
</evidence>
<protein>
    <submittedName>
        <fullName evidence="3">Inositol polyphosphate phosphatase</fullName>
    </submittedName>
</protein>
<dbReference type="PANTHER" id="PTHR11200:SF286">
    <property type="entry name" value="5-PHOSPHATASE, PUTATIVE (AFU_ORTHOLOGUE AFUA_5G07600)-RELATED"/>
    <property type="match status" value="1"/>
</dbReference>
<reference evidence="3 4" key="1">
    <citation type="submission" date="2016-08" db="EMBL/GenBank/DDBJ databases">
        <authorList>
            <consortium name="Lentinula edodes genome sequencing consortium"/>
            <person name="Sakamoto Y."/>
            <person name="Nakade K."/>
            <person name="Sato S."/>
            <person name="Yoshida Y."/>
            <person name="Miyazaki K."/>
            <person name="Natsume S."/>
            <person name="Konno N."/>
        </authorList>
    </citation>
    <scope>NUCLEOTIDE SEQUENCE [LARGE SCALE GENOMIC DNA]</scope>
    <source>
        <strain evidence="3 4">NBRC 111202</strain>
    </source>
</reference>
<dbReference type="GO" id="GO:0046856">
    <property type="term" value="P:phosphatidylinositol dephosphorylation"/>
    <property type="evidence" value="ECO:0007669"/>
    <property type="project" value="InterPro"/>
</dbReference>
<keyword evidence="1" id="KW-0472">Membrane</keyword>
<keyword evidence="4" id="KW-1185">Reference proteome</keyword>
<dbReference type="Pfam" id="PF22669">
    <property type="entry name" value="Exo_endo_phos2"/>
    <property type="match status" value="1"/>
</dbReference>
<dbReference type="SMART" id="SM00128">
    <property type="entry name" value="IPPc"/>
    <property type="match status" value="1"/>
</dbReference>
<evidence type="ECO:0000256" key="1">
    <source>
        <dbReference type="SAM" id="Phobius"/>
    </source>
</evidence>
<dbReference type="InterPro" id="IPR046985">
    <property type="entry name" value="IP5"/>
</dbReference>
<dbReference type="InterPro" id="IPR000300">
    <property type="entry name" value="IPPc"/>
</dbReference>
<dbReference type="EMBL" id="BDGU01000056">
    <property type="protein sequence ID" value="GAW01295.1"/>
    <property type="molecule type" value="Genomic_DNA"/>
</dbReference>
<feature type="transmembrane region" description="Helical" evidence="1">
    <location>
        <begin position="403"/>
        <end position="428"/>
    </location>
</feature>
<comment type="caution">
    <text evidence="3">The sequence shown here is derived from an EMBL/GenBank/DDBJ whole genome shotgun (WGS) entry which is preliminary data.</text>
</comment>
<evidence type="ECO:0000313" key="3">
    <source>
        <dbReference type="EMBL" id="GAW01295.1"/>
    </source>
</evidence>
<feature type="domain" description="Inositol polyphosphate-related phosphatase" evidence="2">
    <location>
        <begin position="10"/>
        <end position="357"/>
    </location>
</feature>
<dbReference type="Gene3D" id="3.60.10.10">
    <property type="entry name" value="Endonuclease/exonuclease/phosphatase"/>
    <property type="match status" value="1"/>
</dbReference>
<keyword evidence="1" id="KW-0812">Transmembrane</keyword>
<sequence length="439" mass="48971">MSVAAPNSKEQLLVQIASYNTALQGSSGLPQDLVDWLSPTLQVSSFLSHSPRGPDIVAVGFQELLPLHLGLSGASKFVIDQRSSHILSQIEEHSPEKAKYSLLAKVVNVGIALLVYARDEGIARKVCDVQTSWTGCGPGFMGNKGAVGVRFRVSDAFDDVEQPGETYTFVCAHLTAHQQKLQHRIADFHHIVGTLLFPALPFSEDKSPTTIYSTSHLFFLGDLNFRIDLPKSHPMFENAWAHVSEALKESEARETLKEFDQLLLERRKHSIFVGFREGEFWQFKCTYKHRLGDVDQYDTKRVPAWTDRIMYTTYSDSPGSLEASHIRNLLYTYIPSYTISDHKPIVSLLLLPYVPPSNISTTGSSRPIPTIALPEFYTPKPDPLATLKRYTGRTLDRIVGVCWWLLALLGAGSTVVGVFNFIVGATAYRWWKASRSAAI</sequence>
<dbReference type="InterPro" id="IPR036691">
    <property type="entry name" value="Endo/exonu/phosph_ase_sf"/>
</dbReference>
<proteinExistence type="predicted"/>
<dbReference type="GO" id="GO:0004439">
    <property type="term" value="F:phosphatidylinositol-4,5-bisphosphate 5-phosphatase activity"/>
    <property type="evidence" value="ECO:0007669"/>
    <property type="project" value="TreeGrafter"/>
</dbReference>
<reference evidence="3 4" key="2">
    <citation type="submission" date="2017-02" db="EMBL/GenBank/DDBJ databases">
        <title>A genome survey and senescence transcriptome analysis in Lentinula edodes.</title>
        <authorList>
            <person name="Sakamoto Y."/>
            <person name="Nakade K."/>
            <person name="Sato S."/>
            <person name="Yoshida Y."/>
            <person name="Miyazaki K."/>
            <person name="Natsume S."/>
            <person name="Konno N."/>
        </authorList>
    </citation>
    <scope>NUCLEOTIDE SEQUENCE [LARGE SCALE GENOMIC DNA]</scope>
    <source>
        <strain evidence="3 4">NBRC 111202</strain>
    </source>
</reference>
<gene>
    <name evidence="3" type="ORF">LENED_002882</name>
</gene>
<dbReference type="STRING" id="5353.A0A1Q3E231"/>
<dbReference type="AlphaFoldDB" id="A0A1Q3E231"/>
<evidence type="ECO:0000313" key="4">
    <source>
        <dbReference type="Proteomes" id="UP000188533"/>
    </source>
</evidence>
<dbReference type="PANTHER" id="PTHR11200">
    <property type="entry name" value="INOSITOL 5-PHOSPHATASE"/>
    <property type="match status" value="1"/>
</dbReference>